<name>A0A498K7R0_MALDO</name>
<dbReference type="Gene3D" id="1.20.1250.20">
    <property type="entry name" value="MFS general substrate transporter like domains"/>
    <property type="match status" value="2"/>
</dbReference>
<feature type="transmembrane region" description="Helical" evidence="7">
    <location>
        <begin position="1131"/>
        <end position="1150"/>
    </location>
</feature>
<keyword evidence="9" id="KW-1185">Reference proteome</keyword>
<keyword evidence="3 7" id="KW-0812">Transmembrane</keyword>
<feature type="compositionally biased region" description="Basic and acidic residues" evidence="6">
    <location>
        <begin position="1199"/>
        <end position="1208"/>
    </location>
</feature>
<feature type="transmembrane region" description="Helical" evidence="7">
    <location>
        <begin position="107"/>
        <end position="126"/>
    </location>
</feature>
<feature type="transmembrane region" description="Helical" evidence="7">
    <location>
        <begin position="745"/>
        <end position="765"/>
    </location>
</feature>
<accession>A0A498K7R0</accession>
<feature type="transmembrane region" description="Helical" evidence="7">
    <location>
        <begin position="706"/>
        <end position="725"/>
    </location>
</feature>
<dbReference type="AlphaFoldDB" id="A0A498K7R0"/>
<evidence type="ECO:0000313" key="8">
    <source>
        <dbReference type="EMBL" id="RXI01673.1"/>
    </source>
</evidence>
<dbReference type="Pfam" id="PF00854">
    <property type="entry name" value="PTR2"/>
    <property type="match status" value="2"/>
</dbReference>
<dbReference type="PANTHER" id="PTHR11654">
    <property type="entry name" value="OLIGOPEPTIDE TRANSPORTER-RELATED"/>
    <property type="match status" value="1"/>
</dbReference>
<evidence type="ECO:0000256" key="4">
    <source>
        <dbReference type="ARBA" id="ARBA00022989"/>
    </source>
</evidence>
<dbReference type="InterPro" id="IPR000109">
    <property type="entry name" value="POT_fam"/>
</dbReference>
<evidence type="ECO:0000256" key="1">
    <source>
        <dbReference type="ARBA" id="ARBA00004141"/>
    </source>
</evidence>
<feature type="transmembrane region" description="Helical" evidence="7">
    <location>
        <begin position="411"/>
        <end position="430"/>
    </location>
</feature>
<dbReference type="GO" id="GO:0022857">
    <property type="term" value="F:transmembrane transporter activity"/>
    <property type="evidence" value="ECO:0007669"/>
    <property type="project" value="InterPro"/>
</dbReference>
<protein>
    <submittedName>
        <fullName evidence="8">Uncharacterized protein</fullName>
    </submittedName>
</protein>
<reference evidence="8 9" key="1">
    <citation type="submission" date="2018-10" db="EMBL/GenBank/DDBJ databases">
        <title>A high-quality apple genome assembly.</title>
        <authorList>
            <person name="Hu J."/>
        </authorList>
    </citation>
    <scope>NUCLEOTIDE SEQUENCE [LARGE SCALE GENOMIC DNA]</scope>
    <source>
        <strain evidence="9">cv. HFTH1</strain>
        <tissue evidence="8">Young leaf</tissue>
    </source>
</reference>
<feature type="transmembrane region" description="Helical" evidence="7">
    <location>
        <begin position="484"/>
        <end position="505"/>
    </location>
</feature>
<feature type="compositionally biased region" description="Polar residues" evidence="6">
    <location>
        <begin position="1180"/>
        <end position="1198"/>
    </location>
</feature>
<dbReference type="InterPro" id="IPR036259">
    <property type="entry name" value="MFS_trans_sf"/>
</dbReference>
<gene>
    <name evidence="8" type="ORF">DVH24_015022</name>
</gene>
<evidence type="ECO:0000256" key="5">
    <source>
        <dbReference type="ARBA" id="ARBA00023136"/>
    </source>
</evidence>
<feature type="transmembrane region" description="Helical" evidence="7">
    <location>
        <begin position="676"/>
        <end position="694"/>
    </location>
</feature>
<keyword evidence="4 7" id="KW-1133">Transmembrane helix</keyword>
<sequence length="1208" mass="134204">MVSKKTLNLLSVHAEENAKPTYSSLEPVDKKKGGLTASSFIFVLLALDSMGFVANMVSMVLYFMYVMHFDLAHSSNLLTNFMGSTFLLSLVGGFISDTYLSRFTTCLIFGVIEILALVMMTTQAYSKHLHPTKTCLSNCVQGRIAAMLYGSLCLLALGTGGVRGALPALGADQFNRKEEAKLLATFFNWFMLSTTAGATIGVTAIVYVSMNVDWYWGFFISTIAAVIGFSVLAMGKPFYRLQVPGDSPIIRIVQVIVVAIKNRRLPQPESSHELYEISEKESNYTEEKIAHTHQFSCLDKAAILGKGSKPEPWKVCTVTQVEEVKVLTRMLPILFSTIIMNTCLAQLQTFSVQQGSIMDLHLGSIKVPAPSIPVIPLLFMSILIPLYEYFFVPFARKITKHPAGITQLQRVGVGLVLSAISMAVAGLVEVKRKNQANKDFTKPISLFWLSFQYAIFGIADMFTLVGLLEFFYKEAPAGMKSLSTSFTFLSLSFGYFLSSVFVDLINAVTKRVAPSKQGWLYGKDLNKNNLQLFYYFLAILSCINFVNYVYWASWYKYKADETDLKPQLKTLHQTPLMHNDTSVVQESGSKNDEAATSTEENKEKVSQCSPHQAEENAEPTYSSLEPTDKKKGGFTASSFIFVLLALDNMGFVANMCSLVLYFLYMMHLDLAHSANLLTNFMGSNYLLSLVGGFISDTYLSRFTTCLIFGAVEILALAMMTIQAYSKHLHPKETCLTKCVEGRIAVMLYASLCLLALGTGGVRGALPALGADQFNRKEEAKSLATFFNWLLLSTTVGSIIGVTAIVTVSTEVAWYWGFFICTAGAFIGFAVLAMGKPFYRLQIPGHSPIIRVIQVIVVAIKNRSLLQPGSSHELYEISENDPKYTEEKIAHTDQFSCLDKAAILGKDSKPQPWKVCTVTQVEEVKVLTRMLPIFFSTIIMNTCLAQLQTFSVQQGSIMDRHLGRIEVPAPSIPVIPLLFMSILIPLYEFFFIPFARKITKHPSGITQLQRVGVGLVLCAISMAVAGIVEVKRKNQANKDFTKPISLFWLSFQYAIFGIADMFTLVGLLEFFYKEAPVGMKSLSTSFTFLSLSLGYFLSSIFVDVINVVTSRITPSKQGWLHGKDLNKNNLQLFYYFLAILSCINFVNYVYWASWYKYKADEADPKLQLKVLQQTPAIHNDSSVVQESGSKTNEAAASTGENREEKVATL</sequence>
<feature type="region of interest" description="Disordered" evidence="6">
    <location>
        <begin position="1180"/>
        <end position="1208"/>
    </location>
</feature>
<feature type="transmembrane region" description="Helical" evidence="7">
    <location>
        <begin position="785"/>
        <end position="807"/>
    </location>
</feature>
<feature type="transmembrane region" description="Helical" evidence="7">
    <location>
        <begin position="1092"/>
        <end position="1111"/>
    </location>
</feature>
<feature type="transmembrane region" description="Helical" evidence="7">
    <location>
        <begin position="639"/>
        <end position="664"/>
    </location>
</feature>
<feature type="transmembrane region" description="Helical" evidence="7">
    <location>
        <begin position="970"/>
        <end position="989"/>
    </location>
</feature>
<feature type="transmembrane region" description="Helical" evidence="7">
    <location>
        <begin position="186"/>
        <end position="208"/>
    </location>
</feature>
<keyword evidence="5 7" id="KW-0472">Membrane</keyword>
<feature type="transmembrane region" description="Helical" evidence="7">
    <location>
        <begin position="1049"/>
        <end position="1071"/>
    </location>
</feature>
<comment type="subcellular location">
    <subcellularLocation>
        <location evidence="1">Membrane</location>
        <topology evidence="1">Multi-pass membrane protein</topology>
    </subcellularLocation>
</comment>
<feature type="transmembrane region" description="Helical" evidence="7">
    <location>
        <begin position="214"/>
        <end position="234"/>
    </location>
</feature>
<feature type="transmembrane region" description="Helical" evidence="7">
    <location>
        <begin position="532"/>
        <end position="551"/>
    </location>
</feature>
<feature type="transmembrane region" description="Helical" evidence="7">
    <location>
        <begin position="77"/>
        <end position="95"/>
    </location>
</feature>
<evidence type="ECO:0000256" key="2">
    <source>
        <dbReference type="ARBA" id="ARBA00005982"/>
    </source>
</evidence>
<comment type="similarity">
    <text evidence="2">Belongs to the major facilitator superfamily. Proton-dependent oligopeptide transporter (POT/PTR) (TC 2.A.17) family.</text>
</comment>
<feature type="transmembrane region" description="Helical" evidence="7">
    <location>
        <begin position="40"/>
        <end position="65"/>
    </location>
</feature>
<evidence type="ECO:0000256" key="3">
    <source>
        <dbReference type="ARBA" id="ARBA00022692"/>
    </source>
</evidence>
<dbReference type="Proteomes" id="UP000290289">
    <property type="component" value="Chromosome 4"/>
</dbReference>
<evidence type="ECO:0000256" key="6">
    <source>
        <dbReference type="SAM" id="MobiDB-lite"/>
    </source>
</evidence>
<proteinExistence type="inferred from homology"/>
<feature type="transmembrane region" description="Helical" evidence="7">
    <location>
        <begin position="1010"/>
        <end position="1029"/>
    </location>
</feature>
<feature type="transmembrane region" description="Helical" evidence="7">
    <location>
        <begin position="813"/>
        <end position="833"/>
    </location>
</feature>
<feature type="compositionally biased region" description="Basic and acidic residues" evidence="6">
    <location>
        <begin position="589"/>
        <end position="605"/>
    </location>
</feature>
<dbReference type="EMBL" id="RDQH01000330">
    <property type="protein sequence ID" value="RXI01673.1"/>
    <property type="molecule type" value="Genomic_DNA"/>
</dbReference>
<feature type="transmembrane region" description="Helical" evidence="7">
    <location>
        <begin position="330"/>
        <end position="351"/>
    </location>
</feature>
<feature type="transmembrane region" description="Helical" evidence="7">
    <location>
        <begin position="450"/>
        <end position="472"/>
    </location>
</feature>
<dbReference type="GO" id="GO:0016020">
    <property type="term" value="C:membrane"/>
    <property type="evidence" value="ECO:0007669"/>
    <property type="project" value="UniProtKB-SubCell"/>
</dbReference>
<comment type="caution">
    <text evidence="8">The sequence shown here is derived from an EMBL/GenBank/DDBJ whole genome shotgun (WGS) entry which is preliminary data.</text>
</comment>
<evidence type="ECO:0000313" key="9">
    <source>
        <dbReference type="Proteomes" id="UP000290289"/>
    </source>
</evidence>
<feature type="transmembrane region" description="Helical" evidence="7">
    <location>
        <begin position="146"/>
        <end position="166"/>
    </location>
</feature>
<dbReference type="SUPFAM" id="SSF103473">
    <property type="entry name" value="MFS general substrate transporter"/>
    <property type="match status" value="2"/>
</dbReference>
<feature type="transmembrane region" description="Helical" evidence="7">
    <location>
        <begin position="371"/>
        <end position="390"/>
    </location>
</feature>
<organism evidence="8 9">
    <name type="scientific">Malus domestica</name>
    <name type="common">Apple</name>
    <name type="synonym">Pyrus malus</name>
    <dbReference type="NCBI Taxonomy" id="3750"/>
    <lineage>
        <taxon>Eukaryota</taxon>
        <taxon>Viridiplantae</taxon>
        <taxon>Streptophyta</taxon>
        <taxon>Embryophyta</taxon>
        <taxon>Tracheophyta</taxon>
        <taxon>Spermatophyta</taxon>
        <taxon>Magnoliopsida</taxon>
        <taxon>eudicotyledons</taxon>
        <taxon>Gunneridae</taxon>
        <taxon>Pentapetalae</taxon>
        <taxon>rosids</taxon>
        <taxon>fabids</taxon>
        <taxon>Rosales</taxon>
        <taxon>Rosaceae</taxon>
        <taxon>Amygdaloideae</taxon>
        <taxon>Maleae</taxon>
        <taxon>Malus</taxon>
    </lineage>
</organism>
<feature type="region of interest" description="Disordered" evidence="6">
    <location>
        <begin position="582"/>
        <end position="626"/>
    </location>
</feature>
<evidence type="ECO:0000256" key="7">
    <source>
        <dbReference type="SAM" id="Phobius"/>
    </source>
</evidence>